<feature type="compositionally biased region" description="Low complexity" evidence="1">
    <location>
        <begin position="433"/>
        <end position="446"/>
    </location>
</feature>
<feature type="compositionally biased region" description="Basic residues" evidence="1">
    <location>
        <begin position="454"/>
        <end position="464"/>
    </location>
</feature>
<accession>A0A6J4MAE5</accession>
<proteinExistence type="predicted"/>
<organism evidence="2">
    <name type="scientific">uncultured Gemmatimonadaceae bacterium</name>
    <dbReference type="NCBI Taxonomy" id="246130"/>
    <lineage>
        <taxon>Bacteria</taxon>
        <taxon>Pseudomonadati</taxon>
        <taxon>Gemmatimonadota</taxon>
        <taxon>Gemmatimonadia</taxon>
        <taxon>Gemmatimonadales</taxon>
        <taxon>Gemmatimonadaceae</taxon>
        <taxon>environmental samples</taxon>
    </lineage>
</organism>
<feature type="non-terminal residue" evidence="2">
    <location>
        <position position="547"/>
    </location>
</feature>
<evidence type="ECO:0000256" key="1">
    <source>
        <dbReference type="SAM" id="MobiDB-lite"/>
    </source>
</evidence>
<feature type="compositionally biased region" description="Basic and acidic residues" evidence="1">
    <location>
        <begin position="358"/>
        <end position="380"/>
    </location>
</feature>
<feature type="compositionally biased region" description="Basic and acidic residues" evidence="1">
    <location>
        <begin position="403"/>
        <end position="414"/>
    </location>
</feature>
<feature type="compositionally biased region" description="Low complexity" evidence="1">
    <location>
        <begin position="291"/>
        <end position="302"/>
    </location>
</feature>
<feature type="region of interest" description="Disordered" evidence="1">
    <location>
        <begin position="291"/>
        <end position="547"/>
    </location>
</feature>
<name>A0A6J4MAE5_9BACT</name>
<sequence>GHEHRLARPDPGARRRRARCRAARRARGRGGGAAAHLRDHLAPRRREDHAHREAAALRRGDPPGGEREGAPRAAPRDERLDEARAGARDLRDVERAAVRLRRDEGEPARHAGPRRLLRGHLPHAHRRRQRGDAARQPQGRRGAHAAAVRGVPQAAHAGVHLREQVRPPGDGPAAAARRRRARPGHHLHAGDLADLRRRPVRGRLRPPHAARAAVRARRGARLAAARDDRGGARRARGPRARERVRARQAARGPRAARRGDRRVRRGGVPRRHAVADVLRVGAHQLRGRALPARVRAARAGPHGARHHRGRDRPRRGAVRGVRVQDPGEHGRAAPRPHGVRARGIGALRGGDGGGARAHRQDDPPLRAAERDGARAAGDRRGVRRRRGGDRRPRGAAHRRHAVRGRDQGGAELPRHPALPARALRPRARRRPDAPQAARHGAQAALRGGRGAGVLRRRGRARGARPRADRGRGGAAAVRRDGAPPRARVRRPRQARADRLLAPALGDRPQAGDRAGRERARADAALRHQGQPAHPLRRQVDAPLGARA</sequence>
<feature type="region of interest" description="Disordered" evidence="1">
    <location>
        <begin position="1"/>
        <end position="270"/>
    </location>
</feature>
<feature type="compositionally biased region" description="Basic residues" evidence="1">
    <location>
        <begin position="14"/>
        <end position="28"/>
    </location>
</feature>
<feature type="non-terminal residue" evidence="2">
    <location>
        <position position="1"/>
    </location>
</feature>
<feature type="compositionally biased region" description="Basic and acidic residues" evidence="1">
    <location>
        <begin position="509"/>
        <end position="525"/>
    </location>
</feature>
<feature type="compositionally biased region" description="Basic residues" evidence="1">
    <location>
        <begin position="381"/>
        <end position="402"/>
    </location>
</feature>
<reference evidence="2" key="1">
    <citation type="submission" date="2020-02" db="EMBL/GenBank/DDBJ databases">
        <authorList>
            <person name="Meier V. D."/>
        </authorList>
    </citation>
    <scope>NUCLEOTIDE SEQUENCE</scope>
    <source>
        <strain evidence="2">AVDCRST_MAG11</strain>
    </source>
</reference>
<evidence type="ECO:0000313" key="2">
    <source>
        <dbReference type="EMBL" id="CAA9352577.1"/>
    </source>
</evidence>
<dbReference type="EMBL" id="CADCTU010000775">
    <property type="protein sequence ID" value="CAA9352577.1"/>
    <property type="molecule type" value="Genomic_DNA"/>
</dbReference>
<feature type="compositionally biased region" description="Basic residues" evidence="1">
    <location>
        <begin position="176"/>
        <end position="187"/>
    </location>
</feature>
<protein>
    <submittedName>
        <fullName evidence="2">Peptide chain release factor 3</fullName>
    </submittedName>
</protein>
<feature type="compositionally biased region" description="Low complexity" evidence="1">
    <location>
        <begin position="166"/>
        <end position="175"/>
    </location>
</feature>
<feature type="compositionally biased region" description="Basic residues" evidence="1">
    <location>
        <begin position="198"/>
        <end position="220"/>
    </location>
</feature>
<feature type="compositionally biased region" description="Basic and acidic residues" evidence="1">
    <location>
        <begin position="188"/>
        <end position="197"/>
    </location>
</feature>
<feature type="compositionally biased region" description="Basic residues" evidence="1">
    <location>
        <begin position="246"/>
        <end position="270"/>
    </location>
</feature>
<gene>
    <name evidence="2" type="ORF">AVDCRST_MAG11-3610</name>
</gene>
<feature type="compositionally biased region" description="Basic and acidic residues" evidence="1">
    <location>
        <begin position="36"/>
        <end position="109"/>
    </location>
</feature>
<dbReference type="AlphaFoldDB" id="A0A6J4MAE5"/>
<feature type="compositionally biased region" description="Gly residues" evidence="1">
    <location>
        <begin position="346"/>
        <end position="355"/>
    </location>
</feature>
<feature type="compositionally biased region" description="Basic residues" evidence="1">
    <location>
        <begin position="303"/>
        <end position="317"/>
    </location>
</feature>
<feature type="compositionally biased region" description="Basic and acidic residues" evidence="1">
    <location>
        <begin position="1"/>
        <end position="13"/>
    </location>
</feature>
<feature type="compositionally biased region" description="Basic and acidic residues" evidence="1">
    <location>
        <begin position="465"/>
        <end position="482"/>
    </location>
</feature>
<feature type="compositionally biased region" description="Basic residues" evidence="1">
    <location>
        <begin position="111"/>
        <end position="129"/>
    </location>
</feature>